<comment type="caution">
    <text evidence="2">The sequence shown here is derived from an EMBL/GenBank/DDBJ whole genome shotgun (WGS) entry which is preliminary data.</text>
</comment>
<dbReference type="EMBL" id="JBEQNB010000014">
    <property type="protein sequence ID" value="MES0836811.1"/>
    <property type="molecule type" value="Genomic_DNA"/>
</dbReference>
<accession>A0ABV2A1E8</accession>
<dbReference type="RefSeq" id="WP_344177569.1">
    <property type="nucleotide sequence ID" value="NZ_JBEQNA010000013.1"/>
</dbReference>
<evidence type="ECO:0000256" key="1">
    <source>
        <dbReference type="SAM" id="SignalP"/>
    </source>
</evidence>
<proteinExistence type="predicted"/>
<evidence type="ECO:0000313" key="2">
    <source>
        <dbReference type="EMBL" id="MES0836811.1"/>
    </source>
</evidence>
<protein>
    <submittedName>
        <fullName evidence="2">Spore-associated protein A</fullName>
    </submittedName>
</protein>
<organism evidence="2 3">
    <name type="scientific">Nocardiopsis tropica</name>
    <dbReference type="NCBI Taxonomy" id="109330"/>
    <lineage>
        <taxon>Bacteria</taxon>
        <taxon>Bacillati</taxon>
        <taxon>Actinomycetota</taxon>
        <taxon>Actinomycetes</taxon>
        <taxon>Streptosporangiales</taxon>
        <taxon>Nocardiopsidaceae</taxon>
        <taxon>Nocardiopsis</taxon>
    </lineage>
</organism>
<feature type="signal peptide" evidence="1">
    <location>
        <begin position="1"/>
        <end position="30"/>
    </location>
</feature>
<keyword evidence="1" id="KW-0732">Signal</keyword>
<dbReference type="Proteomes" id="UP001432401">
    <property type="component" value="Unassembled WGS sequence"/>
</dbReference>
<sequence length="137" mass="14150">MRLLKKSLATAVATLALVAGGAFTAAPASAAGYNGACGAGYGVVNAAQVPNNLGTVFLTYNNSNGYNCAVTIRNNPGPSVRMDVWLRRAGDPPSLQQDMGVYISYAGPVYVYGRGSCMQWGGSIDGNEVNPISLPCN</sequence>
<gene>
    <name evidence="2" type="ORF">ABUK86_23750</name>
</gene>
<name>A0ABV2A1E8_9ACTN</name>
<keyword evidence="3" id="KW-1185">Reference proteome</keyword>
<reference evidence="2 3" key="1">
    <citation type="submission" date="2024-06" db="EMBL/GenBank/DDBJ databases">
        <authorList>
            <person name="Bataeva Y.V."/>
            <person name="Grigorian L.N."/>
            <person name="Solomentsev V.I."/>
        </authorList>
    </citation>
    <scope>NUCLEOTIDE SEQUENCE [LARGE SCALE GENOMIC DNA]</scope>
    <source>
        <strain evidence="3">SCPM-O-B-12605 (RCAM04882)</strain>
    </source>
</reference>
<feature type="chain" id="PRO_5045610870" evidence="1">
    <location>
        <begin position="31"/>
        <end position="137"/>
    </location>
</feature>
<evidence type="ECO:0000313" key="3">
    <source>
        <dbReference type="Proteomes" id="UP001432401"/>
    </source>
</evidence>